<dbReference type="PANTHER" id="PTHR44858:SF1">
    <property type="entry name" value="UDP-N-ACETYLGLUCOSAMINE--PEPTIDE N-ACETYLGLUCOSAMINYLTRANSFERASE SPINDLY-RELATED"/>
    <property type="match status" value="1"/>
</dbReference>
<dbReference type="Proteomes" id="UP000238937">
    <property type="component" value="Unassembled WGS sequence"/>
</dbReference>
<dbReference type="InterPro" id="IPR019734">
    <property type="entry name" value="TPR_rpt"/>
</dbReference>
<dbReference type="GO" id="GO:0004386">
    <property type="term" value="F:helicase activity"/>
    <property type="evidence" value="ECO:0007669"/>
    <property type="project" value="InterPro"/>
</dbReference>
<dbReference type="SUPFAM" id="SSF52540">
    <property type="entry name" value="P-loop containing nucleoside triphosphate hydrolases"/>
    <property type="match status" value="1"/>
</dbReference>
<evidence type="ECO:0000259" key="6">
    <source>
        <dbReference type="Pfam" id="PF13087"/>
    </source>
</evidence>
<feature type="domain" description="DNA2/NAM7 helicase-like C-terminal" evidence="6">
    <location>
        <begin position="747"/>
        <end position="918"/>
    </location>
</feature>
<evidence type="ECO:0000256" key="3">
    <source>
        <dbReference type="PROSITE-ProRule" id="PRU00339"/>
    </source>
</evidence>
<name>A0A2T1G1V9_9CYAN</name>
<dbReference type="Pfam" id="PF13432">
    <property type="entry name" value="TPR_16"/>
    <property type="match status" value="1"/>
</dbReference>
<evidence type="ECO:0000256" key="1">
    <source>
        <dbReference type="ARBA" id="ARBA00022737"/>
    </source>
</evidence>
<dbReference type="InterPro" id="IPR027417">
    <property type="entry name" value="P-loop_NTPase"/>
</dbReference>
<evidence type="ECO:0000256" key="4">
    <source>
        <dbReference type="SAM" id="MobiDB-lite"/>
    </source>
</evidence>
<dbReference type="InterPro" id="IPR047187">
    <property type="entry name" value="SF1_C_Upf1"/>
</dbReference>
<keyword evidence="1" id="KW-0677">Repeat</keyword>
<evidence type="ECO:0000259" key="5">
    <source>
        <dbReference type="Pfam" id="PF13086"/>
    </source>
</evidence>
<keyword evidence="8" id="KW-1185">Reference proteome</keyword>
<feature type="domain" description="DNA2/NAM7 helicase helicase" evidence="5">
    <location>
        <begin position="309"/>
        <end position="688"/>
    </location>
</feature>
<dbReference type="Gene3D" id="3.40.50.300">
    <property type="entry name" value="P-loop containing nucleotide triphosphate hydrolases"/>
    <property type="match status" value="2"/>
</dbReference>
<dbReference type="EMBL" id="PVWO01000366">
    <property type="protein sequence ID" value="PSB51233.1"/>
    <property type="molecule type" value="Genomic_DNA"/>
</dbReference>
<dbReference type="GO" id="GO:0046813">
    <property type="term" value="P:receptor-mediated virion attachment to host cell"/>
    <property type="evidence" value="ECO:0007669"/>
    <property type="project" value="TreeGrafter"/>
</dbReference>
<feature type="region of interest" description="Disordered" evidence="4">
    <location>
        <begin position="422"/>
        <end position="446"/>
    </location>
</feature>
<dbReference type="GO" id="GO:0009279">
    <property type="term" value="C:cell outer membrane"/>
    <property type="evidence" value="ECO:0007669"/>
    <property type="project" value="TreeGrafter"/>
</dbReference>
<dbReference type="InterPro" id="IPR050498">
    <property type="entry name" value="Ycf3"/>
</dbReference>
<feature type="repeat" description="TPR" evidence="3">
    <location>
        <begin position="963"/>
        <end position="996"/>
    </location>
</feature>
<feature type="repeat" description="TPR" evidence="3">
    <location>
        <begin position="997"/>
        <end position="1030"/>
    </location>
</feature>
<dbReference type="AlphaFoldDB" id="A0A2T1G1V9"/>
<proteinExistence type="predicted"/>
<dbReference type="PROSITE" id="PS50005">
    <property type="entry name" value="TPR"/>
    <property type="match status" value="4"/>
</dbReference>
<protein>
    <submittedName>
        <fullName evidence="7">Uncharacterized protein</fullName>
    </submittedName>
</protein>
<gene>
    <name evidence="7" type="ORF">C7B77_21830</name>
</gene>
<accession>A0A2T1G1V9</accession>
<evidence type="ECO:0000256" key="2">
    <source>
        <dbReference type="ARBA" id="ARBA00022803"/>
    </source>
</evidence>
<keyword evidence="2 3" id="KW-0802">TPR repeat</keyword>
<dbReference type="Gene3D" id="1.25.40.10">
    <property type="entry name" value="Tetratricopeptide repeat domain"/>
    <property type="match status" value="3"/>
</dbReference>
<dbReference type="PANTHER" id="PTHR44858">
    <property type="entry name" value="TETRATRICOPEPTIDE REPEAT PROTEIN 6"/>
    <property type="match status" value="1"/>
</dbReference>
<dbReference type="CDD" id="cd18808">
    <property type="entry name" value="SF1_C_Upf1"/>
    <property type="match status" value="1"/>
</dbReference>
<feature type="repeat" description="TPR" evidence="3">
    <location>
        <begin position="1065"/>
        <end position="1098"/>
    </location>
</feature>
<dbReference type="SUPFAM" id="SSF48452">
    <property type="entry name" value="TPR-like"/>
    <property type="match status" value="1"/>
</dbReference>
<reference evidence="7 8" key="1">
    <citation type="submission" date="2018-03" db="EMBL/GenBank/DDBJ databases">
        <title>The ancient ancestry and fast evolution of plastids.</title>
        <authorList>
            <person name="Moore K.R."/>
            <person name="Magnabosco C."/>
            <person name="Momper L."/>
            <person name="Gold D.A."/>
            <person name="Bosak T."/>
            <person name="Fournier G.P."/>
        </authorList>
    </citation>
    <scope>NUCLEOTIDE SEQUENCE [LARGE SCALE GENOMIC DNA]</scope>
    <source>
        <strain evidence="7 8">CCALA 037</strain>
    </source>
</reference>
<sequence length="1187" mass="132995">MTSNIDRAAIPQFWYVLEQLTLFNLDGAVENESYKEEIPASLLDSSLPWLNPGILTQKFKIGSVSDDKSQQQEYQIYLGIFSSSSVTDFIKSLPKQAKVGFQDDVSQKPNRSCYASIKIDSNGLLVGESLQCAAAPWALNEIGKILAGRKQGNISTWTEDFDRHINKLQELFSNRAAAFAESEHKVTVADLQQLLNEFVKDLWCPSELSLGYYVIKNAGGKSDDGASDIINSYFLDELARSATAVKSGLGSSALEQYLTQTIAATERTNVEKIPFLQHWLSPQHLTLGRWASNPAQNLSLMQQLAVNLAIAKLGQQDGLFSVNGPPGTGKTTLLRDLVADLVVQRAEKMVAFADPVNAFTKKGDFYRLHSSLTGFEIVVASSNNAAVENVTVELPAMGAIHDSYRNRATYLRMVAESVKAGVDKKKSKNVNDSKSQSAPLAPDADRSQSSAATWGLIAATLGKKSNCSDFCEGFWWDSDGSIRAVLKSKPDPQQWIDARQEFSRCKKAVQTLIDRRETWYQQIDRAPTSPESIVAKASLGESCGDRDWWSRPNNELQLSAPWIDRELNCARTDLFLAALNVHEQFIRQAATPFKKNLGRWVDLVKGDQKKLDDEQILQLWQTFFQVVPVISTTFASMRRLLGRLPTASLGWLLIDEAGQAIPQAAVGALRRTKRAVIVGDPLQIEPVFTQDVELVKDLQTHFGIDDCWSPTEASIQTLCDRSNSLGTEIEVNNEPLWIGCPLWVHRRCIEPMATISNKIAYENKMVVATYQSHIERQFPLGRSQWINVEGKCQGKHWVEAQGDKVVEMLSKLVKAEAVLPSLYMISPFKIVSSKLKKLLKDRQSLWAIGLTNLDIDRWVDDSVGTVHTFQGKEADAVIFILGGDKDSLGALDWASSKPNILNVAITRAKYRLYVIGDRQLWSRLKYFDEASTRLPILIEPPPERDSSSLSSKTKPIKTSVKSLNDYIDDGVAKYKLKNYQGAIDDFTQAMELNPDVADYYNVRGACKYHLRDLKGAIDDYTQAIELNPDIANYYNNRGEAKYIFADIKGAIDDYTQAIELDADIANYYRNRGIAKYILPDHPGAVSDFDRAIELDTQHPTSYFWRGLIQHNRFNFIDANLDYTTAIELDPQFSDVYINRCISRYYSEDYQGAISDFIQAIILKPDGSAITNIQEIERMIDEAKNRLL</sequence>
<dbReference type="InterPro" id="IPR011990">
    <property type="entry name" value="TPR-like_helical_dom_sf"/>
</dbReference>
<evidence type="ECO:0000313" key="7">
    <source>
        <dbReference type="EMBL" id="PSB51233.1"/>
    </source>
</evidence>
<dbReference type="RefSeq" id="WP_106309826.1">
    <property type="nucleotide sequence ID" value="NZ_PVWO01000366.1"/>
</dbReference>
<dbReference type="InterPro" id="IPR041677">
    <property type="entry name" value="DNA2/NAM7_AAA_11"/>
</dbReference>
<evidence type="ECO:0000313" key="8">
    <source>
        <dbReference type="Proteomes" id="UP000238937"/>
    </source>
</evidence>
<dbReference type="Pfam" id="PF13086">
    <property type="entry name" value="AAA_11"/>
    <property type="match status" value="1"/>
</dbReference>
<comment type="caution">
    <text evidence="7">The sequence shown here is derived from an EMBL/GenBank/DDBJ whole genome shotgun (WGS) entry which is preliminary data.</text>
</comment>
<dbReference type="SMART" id="SM00028">
    <property type="entry name" value="TPR"/>
    <property type="match status" value="6"/>
</dbReference>
<organism evidence="7 8">
    <name type="scientific">Chamaesiphon polymorphus CCALA 037</name>
    <dbReference type="NCBI Taxonomy" id="2107692"/>
    <lineage>
        <taxon>Bacteria</taxon>
        <taxon>Bacillati</taxon>
        <taxon>Cyanobacteriota</taxon>
        <taxon>Cyanophyceae</taxon>
        <taxon>Gomontiellales</taxon>
        <taxon>Chamaesiphonaceae</taxon>
        <taxon>Chamaesiphon</taxon>
    </lineage>
</organism>
<feature type="repeat" description="TPR" evidence="3">
    <location>
        <begin position="1031"/>
        <end position="1064"/>
    </location>
</feature>
<dbReference type="InterPro" id="IPR041679">
    <property type="entry name" value="DNA2/NAM7-like_C"/>
</dbReference>
<dbReference type="OrthoDB" id="485389at2"/>
<dbReference type="Pfam" id="PF13087">
    <property type="entry name" value="AAA_12"/>
    <property type="match status" value="1"/>
</dbReference>